<dbReference type="GO" id="GO:0008483">
    <property type="term" value="F:transaminase activity"/>
    <property type="evidence" value="ECO:0007669"/>
    <property type="project" value="UniProtKB-KW"/>
</dbReference>
<keyword evidence="9" id="KW-1185">Reference proteome</keyword>
<dbReference type="PANTHER" id="PTHR43488:SF2">
    <property type="entry name" value="GLUTAMATE-PYRUVATE AMINOTRANSFERASE ALAA"/>
    <property type="match status" value="1"/>
</dbReference>
<evidence type="ECO:0000256" key="5">
    <source>
        <dbReference type="ARBA" id="ARBA00022898"/>
    </source>
</evidence>
<dbReference type="InterPro" id="IPR051926">
    <property type="entry name" value="Ala_Aminotransferase"/>
</dbReference>
<dbReference type="SUPFAM" id="SSF53383">
    <property type="entry name" value="PLP-dependent transferases"/>
    <property type="match status" value="1"/>
</dbReference>
<keyword evidence="3 8" id="KW-0032">Aminotransferase</keyword>
<evidence type="ECO:0000256" key="6">
    <source>
        <dbReference type="ARBA" id="ARBA00026106"/>
    </source>
</evidence>
<evidence type="ECO:0000313" key="8">
    <source>
        <dbReference type="EMBL" id="MCS4488214.1"/>
    </source>
</evidence>
<gene>
    <name evidence="8" type="ORF">NXS10_04480</name>
</gene>
<dbReference type="InterPro" id="IPR015421">
    <property type="entry name" value="PyrdxlP-dep_Trfase_major"/>
</dbReference>
<dbReference type="InterPro" id="IPR015424">
    <property type="entry name" value="PyrdxlP-dep_Trfase"/>
</dbReference>
<dbReference type="InterPro" id="IPR004839">
    <property type="entry name" value="Aminotransferase_I/II_large"/>
</dbReference>
<evidence type="ECO:0000313" key="9">
    <source>
        <dbReference type="Proteomes" id="UP001206548"/>
    </source>
</evidence>
<evidence type="ECO:0000256" key="1">
    <source>
        <dbReference type="ARBA" id="ARBA00001933"/>
    </source>
</evidence>
<proteinExistence type="inferred from homology"/>
<sequence>MKVFDKSSKLEHVAYDIRGPVLEEANRMRANGEKILRLNTGNPAEFGFEAPDEVIRDLIRNARNSEGYSDSKGIFSARKAIMQYYQLQGVHVDIEDIYVVNGVSEGISMSMQALLDNGDEVLVPMPDYPLWTACISLAGGNAVHYICDEQAGWFPDVQDIKSKITSNTKAIVLINPNNPTGAVYPCELLEEIVAIARQHDLIIFADEVYDRLVMDGKKHITIASIADDVFTVTMSGLSKSHRICGFRVGWMTLAGPKHHVKGYIEGLNMLSNMRLCSNVLAQQVIQTSLGGYQSSDELLLPGGRLYEQRNFIYEAIKDIPGLSAIKPNAGLYIFPKIDTNRYHVEDDEDFVLNFLKQEKVLLTHGRGFNMTTPDHFRIVYLPRIDELSVLQEKLTRFLQHYKRS</sequence>
<keyword evidence="5" id="KW-0663">Pyridoxal phosphate</keyword>
<dbReference type="RefSeq" id="WP_259138118.1">
    <property type="nucleotide sequence ID" value="NZ_JANUXX010000004.1"/>
</dbReference>
<dbReference type="PANTHER" id="PTHR43488">
    <property type="entry name" value="GLUTAMATE-PYRUVATE AMINOTRANSFERASE ALAA"/>
    <property type="match status" value="1"/>
</dbReference>
<name>A0ABT2F712_9STRE</name>
<comment type="cofactor">
    <cofactor evidence="1">
        <name>pyridoxal 5'-phosphate</name>
        <dbReference type="ChEBI" id="CHEBI:597326"/>
    </cofactor>
</comment>
<dbReference type="Gene3D" id="3.90.1150.10">
    <property type="entry name" value="Aspartate Aminotransferase, domain 1"/>
    <property type="match status" value="1"/>
</dbReference>
<evidence type="ECO:0000256" key="2">
    <source>
        <dbReference type="ARBA" id="ARBA00007441"/>
    </source>
</evidence>
<dbReference type="Gene3D" id="3.40.640.10">
    <property type="entry name" value="Type I PLP-dependent aspartate aminotransferase-like (Major domain)"/>
    <property type="match status" value="1"/>
</dbReference>
<protein>
    <recommendedName>
        <fullName evidence="6">alanine transaminase</fullName>
        <ecNumber evidence="6">2.6.1.2</ecNumber>
    </recommendedName>
</protein>
<dbReference type="Pfam" id="PF00155">
    <property type="entry name" value="Aminotran_1_2"/>
    <property type="match status" value="1"/>
</dbReference>
<dbReference type="InterPro" id="IPR015422">
    <property type="entry name" value="PyrdxlP-dep_Trfase_small"/>
</dbReference>
<dbReference type="Proteomes" id="UP001206548">
    <property type="component" value="Unassembled WGS sequence"/>
</dbReference>
<evidence type="ECO:0000256" key="4">
    <source>
        <dbReference type="ARBA" id="ARBA00022679"/>
    </source>
</evidence>
<dbReference type="EC" id="2.6.1.2" evidence="6"/>
<keyword evidence="4" id="KW-0808">Transferase</keyword>
<accession>A0ABT2F712</accession>
<feature type="domain" description="Aminotransferase class I/classII large" evidence="7">
    <location>
        <begin position="34"/>
        <end position="382"/>
    </location>
</feature>
<dbReference type="EMBL" id="JANUXX010000004">
    <property type="protein sequence ID" value="MCS4488214.1"/>
    <property type="molecule type" value="Genomic_DNA"/>
</dbReference>
<organism evidence="8 9">
    <name type="scientific">Streptococcus sciuri</name>
    <dbReference type="NCBI Taxonomy" id="2973939"/>
    <lineage>
        <taxon>Bacteria</taxon>
        <taxon>Bacillati</taxon>
        <taxon>Bacillota</taxon>
        <taxon>Bacilli</taxon>
        <taxon>Lactobacillales</taxon>
        <taxon>Streptococcaceae</taxon>
        <taxon>Streptococcus</taxon>
    </lineage>
</organism>
<dbReference type="CDD" id="cd00609">
    <property type="entry name" value="AAT_like"/>
    <property type="match status" value="1"/>
</dbReference>
<reference evidence="8 9" key="1">
    <citation type="journal article" date="2023" name="Int. J. Syst. Evol. Microbiol.">
        <title>Streptococcus sciuri sp. nov., Staphylococcus marylandisciuri sp. nov. and Staphylococcus americanisciuri sp. nov., isolated from faeces of eastern grey squirrel (Sciurus carolinensis).</title>
        <authorList>
            <person name="Volokhov D.V."/>
            <person name="Zagorodnyaya T.A."/>
            <person name="Furtak V.A."/>
            <person name="Nattanmai G."/>
            <person name="Randall L."/>
            <person name="Jose S."/>
            <person name="Gao Y."/>
            <person name="Eisenberg T."/>
            <person name="Delmonte P."/>
            <person name="Blom J."/>
            <person name="Mitchell K.K."/>
        </authorList>
    </citation>
    <scope>NUCLEOTIDE SEQUENCE [LARGE SCALE GENOMIC DNA]</scope>
    <source>
        <strain evidence="8 9">SQ9-PEA</strain>
    </source>
</reference>
<evidence type="ECO:0000259" key="7">
    <source>
        <dbReference type="Pfam" id="PF00155"/>
    </source>
</evidence>
<comment type="caution">
    <text evidence="8">The sequence shown here is derived from an EMBL/GenBank/DDBJ whole genome shotgun (WGS) entry which is preliminary data.</text>
</comment>
<comment type="similarity">
    <text evidence="2">Belongs to the class-I pyridoxal-phosphate-dependent aminotransferase family.</text>
</comment>
<evidence type="ECO:0000256" key="3">
    <source>
        <dbReference type="ARBA" id="ARBA00022576"/>
    </source>
</evidence>